<keyword evidence="1" id="KW-0472">Membrane</keyword>
<evidence type="ECO:0000256" key="1">
    <source>
        <dbReference type="SAM" id="Phobius"/>
    </source>
</evidence>
<accession>A0ABW4SWH4</accession>
<evidence type="ECO:0000313" key="3">
    <source>
        <dbReference type="Proteomes" id="UP001597368"/>
    </source>
</evidence>
<evidence type="ECO:0000313" key="2">
    <source>
        <dbReference type="EMBL" id="MFD1933523.1"/>
    </source>
</evidence>
<comment type="caution">
    <text evidence="2">The sequence shown here is derived from an EMBL/GenBank/DDBJ whole genome shotgun (WGS) entry which is preliminary data.</text>
</comment>
<gene>
    <name evidence="2" type="ORF">ACFSKW_18865</name>
</gene>
<feature type="transmembrane region" description="Helical" evidence="1">
    <location>
        <begin position="127"/>
        <end position="149"/>
    </location>
</feature>
<keyword evidence="1" id="KW-1133">Transmembrane helix</keyword>
<keyword evidence="3" id="KW-1185">Reference proteome</keyword>
<feature type="transmembrane region" description="Helical" evidence="1">
    <location>
        <begin position="21"/>
        <end position="42"/>
    </location>
</feature>
<dbReference type="Proteomes" id="UP001597368">
    <property type="component" value="Unassembled WGS sequence"/>
</dbReference>
<reference evidence="3" key="1">
    <citation type="journal article" date="2019" name="Int. J. Syst. Evol. Microbiol.">
        <title>The Global Catalogue of Microorganisms (GCM) 10K type strain sequencing project: providing services to taxonomists for standard genome sequencing and annotation.</title>
        <authorList>
            <consortium name="The Broad Institute Genomics Platform"/>
            <consortium name="The Broad Institute Genome Sequencing Center for Infectious Disease"/>
            <person name="Wu L."/>
            <person name="Ma J."/>
        </authorList>
    </citation>
    <scope>NUCLEOTIDE SEQUENCE [LARGE SCALE GENOMIC DNA]</scope>
    <source>
        <strain evidence="3">ICMP 6774ER</strain>
    </source>
</reference>
<organism evidence="2 3">
    <name type="scientific">Nonomuraea mangrovi</name>
    <dbReference type="NCBI Taxonomy" id="2316207"/>
    <lineage>
        <taxon>Bacteria</taxon>
        <taxon>Bacillati</taxon>
        <taxon>Actinomycetota</taxon>
        <taxon>Actinomycetes</taxon>
        <taxon>Streptosporangiales</taxon>
        <taxon>Streptosporangiaceae</taxon>
        <taxon>Nonomuraea</taxon>
    </lineage>
</organism>
<name>A0ABW4SWH4_9ACTN</name>
<protein>
    <recommendedName>
        <fullName evidence="4">DUF4149 domain-containing protein</fullName>
    </recommendedName>
</protein>
<sequence length="152" mass="15781">MVTTLSALEPVPAPVRASATLWFAAVGAGAFEAALAVGQALSAGAPFSDLAGGLAFRLAVFAGAVFLAVCLRQGRPWARVALALTLGVFGTLSLVIEPIRWLLAGNSVVEFYASADAMTYVFTASRILHLAAVLGAMVLMFSSAANAYFRER</sequence>
<dbReference type="RefSeq" id="WP_379573563.1">
    <property type="nucleotide sequence ID" value="NZ_JBHUFV010000033.1"/>
</dbReference>
<evidence type="ECO:0008006" key="4">
    <source>
        <dbReference type="Google" id="ProtNLM"/>
    </source>
</evidence>
<feature type="transmembrane region" description="Helical" evidence="1">
    <location>
        <begin position="78"/>
        <end position="96"/>
    </location>
</feature>
<feature type="transmembrane region" description="Helical" evidence="1">
    <location>
        <begin position="54"/>
        <end position="71"/>
    </location>
</feature>
<dbReference type="EMBL" id="JBHUFV010000033">
    <property type="protein sequence ID" value="MFD1933523.1"/>
    <property type="molecule type" value="Genomic_DNA"/>
</dbReference>
<proteinExistence type="predicted"/>
<keyword evidence="1" id="KW-0812">Transmembrane</keyword>